<gene>
    <name evidence="1" type="ORF">GCM10022295_67850</name>
</gene>
<comment type="caution">
    <text evidence="1">The sequence shown here is derived from an EMBL/GenBank/DDBJ whole genome shotgun (WGS) entry which is preliminary data.</text>
</comment>
<protein>
    <submittedName>
        <fullName evidence="1">Uncharacterized protein</fullName>
    </submittedName>
</protein>
<reference evidence="2" key="1">
    <citation type="journal article" date="2019" name="Int. J. Syst. Evol. Microbiol.">
        <title>The Global Catalogue of Microorganisms (GCM) 10K type strain sequencing project: providing services to taxonomists for standard genome sequencing and annotation.</title>
        <authorList>
            <consortium name="The Broad Institute Genomics Platform"/>
            <consortium name="The Broad Institute Genome Sequencing Center for Infectious Disease"/>
            <person name="Wu L."/>
            <person name="Ma J."/>
        </authorList>
    </citation>
    <scope>NUCLEOTIDE SEQUENCE [LARGE SCALE GENOMIC DNA]</scope>
    <source>
        <strain evidence="2">JCM 17656</strain>
    </source>
</reference>
<dbReference type="Proteomes" id="UP001500707">
    <property type="component" value="Unassembled WGS sequence"/>
</dbReference>
<organism evidence="1 2">
    <name type="scientific">Streptomyces osmaniensis</name>
    <dbReference type="NCBI Taxonomy" id="593134"/>
    <lineage>
        <taxon>Bacteria</taxon>
        <taxon>Bacillati</taxon>
        <taxon>Actinomycetota</taxon>
        <taxon>Actinomycetes</taxon>
        <taxon>Kitasatosporales</taxon>
        <taxon>Streptomycetaceae</taxon>
        <taxon>Streptomyces</taxon>
    </lineage>
</organism>
<sequence>MLELLRQLALMTEEMRRANLIQQYRLTVEQLDRAIDDPSLATAMSTLTGLSERQRRQMLFANRQYGVLLMAHRVGVYDWDELVGHLRVLCRNEVFAVYWASTVEHRRSVPSESLESRVGLVVDAMLDDLRDDPDEWWVIGPDLEGE</sequence>
<dbReference type="EMBL" id="BAABCE010000015">
    <property type="protein sequence ID" value="GAA3576701.1"/>
    <property type="molecule type" value="Genomic_DNA"/>
</dbReference>
<dbReference type="Pfam" id="PF19560">
    <property type="entry name" value="DUF6082"/>
    <property type="match status" value="1"/>
</dbReference>
<dbReference type="InterPro" id="IPR045728">
    <property type="entry name" value="DUF6082"/>
</dbReference>
<evidence type="ECO:0000313" key="2">
    <source>
        <dbReference type="Proteomes" id="UP001500707"/>
    </source>
</evidence>
<accession>A0ABP6Y340</accession>
<evidence type="ECO:0000313" key="1">
    <source>
        <dbReference type="EMBL" id="GAA3576701.1"/>
    </source>
</evidence>
<proteinExistence type="predicted"/>
<keyword evidence="2" id="KW-1185">Reference proteome</keyword>
<name>A0ABP6Y340_9ACTN</name>